<organism evidence="5 6">
    <name type="scientific">Candidatus Nomurabacteria bacterium RIFCSPHIGHO2_02_FULL_38_15</name>
    <dbReference type="NCBI Taxonomy" id="1801752"/>
    <lineage>
        <taxon>Bacteria</taxon>
        <taxon>Candidatus Nomuraibacteriota</taxon>
    </lineage>
</organism>
<keyword evidence="2 4" id="KW-0689">Ribosomal protein</keyword>
<proteinExistence type="inferred from homology"/>
<dbReference type="GO" id="GO:0019843">
    <property type="term" value="F:rRNA binding"/>
    <property type="evidence" value="ECO:0007669"/>
    <property type="project" value="UniProtKB-UniRule"/>
</dbReference>
<dbReference type="AlphaFoldDB" id="A0A1F6VS33"/>
<evidence type="ECO:0000256" key="4">
    <source>
        <dbReference type="HAMAP-Rule" id="MF_01369"/>
    </source>
</evidence>
<protein>
    <recommendedName>
        <fullName evidence="4">Large ribosomal subunit protein uL23</fullName>
    </recommendedName>
</protein>
<keyword evidence="3 4" id="KW-0687">Ribonucleoprotein</keyword>
<dbReference type="STRING" id="1801752.A3J61_02435"/>
<dbReference type="SUPFAM" id="SSF54189">
    <property type="entry name" value="Ribosomal proteins S24e, L23 and L15e"/>
    <property type="match status" value="1"/>
</dbReference>
<dbReference type="InterPro" id="IPR012677">
    <property type="entry name" value="Nucleotide-bd_a/b_plait_sf"/>
</dbReference>
<dbReference type="PANTHER" id="PTHR11620">
    <property type="entry name" value="60S RIBOSOMAL PROTEIN L23A"/>
    <property type="match status" value="1"/>
</dbReference>
<dbReference type="GO" id="GO:0006412">
    <property type="term" value="P:translation"/>
    <property type="evidence" value="ECO:0007669"/>
    <property type="project" value="UniProtKB-UniRule"/>
</dbReference>
<keyword evidence="4" id="KW-0694">RNA-binding</keyword>
<comment type="function">
    <text evidence="4">One of the early assembly proteins it binds 23S rRNA. One of the proteins that surrounds the polypeptide exit tunnel on the outside of the ribosome. Forms the main docking site for trigger factor binding to the ribosome.</text>
</comment>
<reference evidence="5 6" key="1">
    <citation type="journal article" date="2016" name="Nat. Commun.">
        <title>Thousands of microbial genomes shed light on interconnected biogeochemical processes in an aquifer system.</title>
        <authorList>
            <person name="Anantharaman K."/>
            <person name="Brown C.T."/>
            <person name="Hug L.A."/>
            <person name="Sharon I."/>
            <person name="Castelle C.J."/>
            <person name="Probst A.J."/>
            <person name="Thomas B.C."/>
            <person name="Singh A."/>
            <person name="Wilkins M.J."/>
            <person name="Karaoz U."/>
            <person name="Brodie E.L."/>
            <person name="Williams K.H."/>
            <person name="Hubbard S.S."/>
            <person name="Banfield J.F."/>
        </authorList>
    </citation>
    <scope>NUCLEOTIDE SEQUENCE [LARGE SCALE GENOMIC DNA]</scope>
</reference>
<dbReference type="Pfam" id="PF00276">
    <property type="entry name" value="Ribosomal_L23"/>
    <property type="match status" value="1"/>
</dbReference>
<dbReference type="Proteomes" id="UP000179686">
    <property type="component" value="Unassembled WGS sequence"/>
</dbReference>
<dbReference type="GO" id="GO:1990904">
    <property type="term" value="C:ribonucleoprotein complex"/>
    <property type="evidence" value="ECO:0007669"/>
    <property type="project" value="UniProtKB-KW"/>
</dbReference>
<evidence type="ECO:0000256" key="3">
    <source>
        <dbReference type="ARBA" id="ARBA00023274"/>
    </source>
</evidence>
<evidence type="ECO:0000256" key="1">
    <source>
        <dbReference type="ARBA" id="ARBA00006700"/>
    </source>
</evidence>
<accession>A0A1F6VS33</accession>
<dbReference type="EMBL" id="MFUC01000005">
    <property type="protein sequence ID" value="OGI72463.1"/>
    <property type="molecule type" value="Genomic_DNA"/>
</dbReference>
<evidence type="ECO:0000313" key="6">
    <source>
        <dbReference type="Proteomes" id="UP000179686"/>
    </source>
</evidence>
<dbReference type="Gene3D" id="3.30.70.330">
    <property type="match status" value="1"/>
</dbReference>
<dbReference type="InterPro" id="IPR013025">
    <property type="entry name" value="Ribosomal_uL23-like"/>
</dbReference>
<gene>
    <name evidence="4" type="primary">rplW</name>
    <name evidence="5" type="ORF">A3J61_02435</name>
</gene>
<evidence type="ECO:0000256" key="2">
    <source>
        <dbReference type="ARBA" id="ARBA00022980"/>
    </source>
</evidence>
<comment type="caution">
    <text evidence="5">The sequence shown here is derived from an EMBL/GenBank/DDBJ whole genome shotgun (WGS) entry which is preliminary data.</text>
</comment>
<dbReference type="GO" id="GO:0005840">
    <property type="term" value="C:ribosome"/>
    <property type="evidence" value="ECO:0007669"/>
    <property type="project" value="UniProtKB-KW"/>
</dbReference>
<comment type="similarity">
    <text evidence="1 4">Belongs to the universal ribosomal protein uL23 family.</text>
</comment>
<dbReference type="HAMAP" id="MF_01369_B">
    <property type="entry name" value="Ribosomal_uL23_B"/>
    <property type="match status" value="1"/>
</dbReference>
<keyword evidence="4" id="KW-0699">rRNA-binding</keyword>
<comment type="subunit">
    <text evidence="4">Part of the 50S ribosomal subunit. Contacts protein L29, and trigger factor when it is bound to the ribosome.</text>
</comment>
<evidence type="ECO:0000313" key="5">
    <source>
        <dbReference type="EMBL" id="OGI72463.1"/>
    </source>
</evidence>
<dbReference type="InterPro" id="IPR012678">
    <property type="entry name" value="Ribosomal_uL23/eL15/eS24_sf"/>
</dbReference>
<name>A0A1F6VS33_9BACT</name>
<dbReference type="GO" id="GO:0003735">
    <property type="term" value="F:structural constituent of ribosome"/>
    <property type="evidence" value="ECO:0007669"/>
    <property type="project" value="InterPro"/>
</dbReference>
<sequence>MKKAETKESKSSAVKSSLILTSPRITEKSTTLAETNKYTFNVAVSTNKNEIKKEVKKLYGVKPLDVNIIAIAPKSVFVRGRHGVKKAGKKAVITVKKGDSLPLA</sequence>